<evidence type="ECO:0000259" key="1">
    <source>
        <dbReference type="Pfam" id="PF07534"/>
    </source>
</evidence>
<sequence>MENAINFIDEITLQYNTWFDDYTSSLTDTKFKDDLSQTLADRLRLAETAFDISDEHFNLKIAFYKNSHLFLQKLENFVELFSHKISDFFDFQKIATDEHFDTISDVLLKLYKEMDATQTDTHDSSRSQSNISELLKITEQRKREVKSIYLGCSSEEVSAIESMTSKSMSEVLFDSTRDDWSVTTSVFNCKIMFKNNLVFLIEDDKQNIFGGVFYDQIDMETHYINSSTSFLFSIIRNGIFKPKKFDLIGGKNKEAFVLCSKESKWLFVFGNSKSKEYGDIGVTKRGVDGCCCVQQDYTAKFGELVDGRHFNIKRIRIIKLLLN</sequence>
<name>L7FNX8_ENTIV</name>
<organism evidence="2 3">
    <name type="scientific">Entamoeba invadens IP1</name>
    <dbReference type="NCBI Taxonomy" id="370355"/>
    <lineage>
        <taxon>Eukaryota</taxon>
        <taxon>Amoebozoa</taxon>
        <taxon>Evosea</taxon>
        <taxon>Archamoebae</taxon>
        <taxon>Mastigamoebida</taxon>
        <taxon>Entamoebidae</taxon>
        <taxon>Entamoeba</taxon>
    </lineage>
</organism>
<reference evidence="2 3" key="1">
    <citation type="submission" date="2012-10" db="EMBL/GenBank/DDBJ databases">
        <authorList>
            <person name="Zafar N."/>
            <person name="Inman J."/>
            <person name="Hall N."/>
            <person name="Lorenzi H."/>
            <person name="Caler E."/>
        </authorList>
    </citation>
    <scope>NUCLEOTIDE SEQUENCE [LARGE SCALE GENOMIC DNA]</scope>
    <source>
        <strain evidence="2 3">IP1</strain>
    </source>
</reference>
<dbReference type="RefSeq" id="XP_004261463.1">
    <property type="nucleotide sequence ID" value="XM_004261415.1"/>
</dbReference>
<dbReference type="EMBL" id="KB206180">
    <property type="protein sequence ID" value="ELP94692.1"/>
    <property type="molecule type" value="Genomic_DNA"/>
</dbReference>
<dbReference type="InterPro" id="IPR006571">
    <property type="entry name" value="TLDc_dom"/>
</dbReference>
<proteinExistence type="predicted"/>
<protein>
    <recommendedName>
        <fullName evidence="1">TLDc domain-containing protein</fullName>
    </recommendedName>
</protein>
<feature type="domain" description="TLDc" evidence="1">
    <location>
        <begin position="166"/>
        <end position="278"/>
    </location>
</feature>
<dbReference type="VEuPathDB" id="AmoebaDB:EIN_108540"/>
<dbReference type="Pfam" id="PF07534">
    <property type="entry name" value="TLD"/>
    <property type="match status" value="1"/>
</dbReference>
<keyword evidence="3" id="KW-1185">Reference proteome</keyword>
<dbReference type="KEGG" id="eiv:EIN_108540"/>
<dbReference type="GeneID" id="14893687"/>
<dbReference type="AlphaFoldDB" id="L7FNX8"/>
<dbReference type="Proteomes" id="UP000014680">
    <property type="component" value="Unassembled WGS sequence"/>
</dbReference>
<evidence type="ECO:0000313" key="3">
    <source>
        <dbReference type="Proteomes" id="UP000014680"/>
    </source>
</evidence>
<evidence type="ECO:0000313" key="2">
    <source>
        <dbReference type="EMBL" id="ELP94692.1"/>
    </source>
</evidence>
<gene>
    <name evidence="2" type="ORF">EIN_108540</name>
</gene>
<accession>L7FNX8</accession>